<dbReference type="GO" id="GO:0034220">
    <property type="term" value="P:monoatomic ion transmembrane transport"/>
    <property type="evidence" value="ECO:0007669"/>
    <property type="project" value="UniProtKB-KW"/>
</dbReference>
<evidence type="ECO:0000256" key="10">
    <source>
        <dbReference type="ARBA" id="ARBA00023136"/>
    </source>
</evidence>
<dbReference type="Proteomes" id="UP000683360">
    <property type="component" value="Unassembled WGS sequence"/>
</dbReference>
<keyword evidence="3" id="KW-1003">Cell membrane</keyword>
<dbReference type="InterPro" id="IPR051432">
    <property type="entry name" value="KCNMA1_auxiliary"/>
</dbReference>
<evidence type="ECO:0000256" key="1">
    <source>
        <dbReference type="ARBA" id="ARBA00004162"/>
    </source>
</evidence>
<evidence type="ECO:0000256" key="2">
    <source>
        <dbReference type="ARBA" id="ARBA00022448"/>
    </source>
</evidence>
<protein>
    <submittedName>
        <fullName evidence="14">Uncharacterized protein</fullName>
    </submittedName>
</protein>
<keyword evidence="12" id="KW-0407">Ion channel</keyword>
<proteinExistence type="predicted"/>
<evidence type="ECO:0000256" key="11">
    <source>
        <dbReference type="ARBA" id="ARBA00023157"/>
    </source>
</evidence>
<dbReference type="InterPro" id="IPR001611">
    <property type="entry name" value="Leu-rich_rpt"/>
</dbReference>
<evidence type="ECO:0000256" key="6">
    <source>
        <dbReference type="ARBA" id="ARBA00022729"/>
    </source>
</evidence>
<evidence type="ECO:0000313" key="14">
    <source>
        <dbReference type="EMBL" id="CAG2245160.1"/>
    </source>
</evidence>
<evidence type="ECO:0000256" key="9">
    <source>
        <dbReference type="ARBA" id="ARBA00023065"/>
    </source>
</evidence>
<dbReference type="PROSITE" id="PS51450">
    <property type="entry name" value="LRR"/>
    <property type="match status" value="1"/>
</dbReference>
<dbReference type="SUPFAM" id="SSF52058">
    <property type="entry name" value="L domain-like"/>
    <property type="match status" value="1"/>
</dbReference>
<evidence type="ECO:0000256" key="13">
    <source>
        <dbReference type="SAM" id="SignalP"/>
    </source>
</evidence>
<dbReference type="PANTHER" id="PTHR46473:SF23">
    <property type="entry name" value="GH08155P"/>
    <property type="match status" value="1"/>
</dbReference>
<evidence type="ECO:0000256" key="4">
    <source>
        <dbReference type="ARBA" id="ARBA00022614"/>
    </source>
</evidence>
<evidence type="ECO:0000256" key="7">
    <source>
        <dbReference type="ARBA" id="ARBA00022737"/>
    </source>
</evidence>
<evidence type="ECO:0000256" key="8">
    <source>
        <dbReference type="ARBA" id="ARBA00022989"/>
    </source>
</evidence>
<keyword evidence="4" id="KW-0433">Leucine-rich repeat</keyword>
<dbReference type="PANTHER" id="PTHR46473">
    <property type="entry name" value="GH08155P"/>
    <property type="match status" value="1"/>
</dbReference>
<dbReference type="SMART" id="SM00369">
    <property type="entry name" value="LRR_TYP"/>
    <property type="match status" value="3"/>
</dbReference>
<comment type="caution">
    <text evidence="14">The sequence shown here is derived from an EMBL/GenBank/DDBJ whole genome shotgun (WGS) entry which is preliminary data.</text>
</comment>
<keyword evidence="2" id="KW-0813">Transport</keyword>
<sequence length="324" mass="37368">MTTRTDFGTIYSLRMTFLYILLTVFHLVNSKEYVPCDFDKVCHSCKNGTLFILDCSRRNISTIPIIPIGAQVVNLKFNKLEIIRNGTFKKLQNLTELDLSFNQLVELETDAFVGLNSLQKLSLQNNTLGYSFLSFPGSVFTPLVSLENLNIKFNSKPTEENFLESFIFDKHMPTLETLEIDVLFPNNSTDSGIFLLNITSLKTLITGICMITELQEATFEYVENLEYMDLSSCPIKTYKSNTLLYRYIRYMDLSNSHFLADDASFSAFMSDIKTCTLGTLVLSNTTRAYADFFHARDFISILFKNLFFTEIRKLRLSNNYYFWQ</sequence>
<dbReference type="GO" id="GO:0005886">
    <property type="term" value="C:plasma membrane"/>
    <property type="evidence" value="ECO:0007669"/>
    <property type="project" value="UniProtKB-SubCell"/>
</dbReference>
<keyword evidence="15" id="KW-1185">Reference proteome</keyword>
<evidence type="ECO:0000313" key="15">
    <source>
        <dbReference type="Proteomes" id="UP000683360"/>
    </source>
</evidence>
<reference evidence="14" key="1">
    <citation type="submission" date="2021-03" db="EMBL/GenBank/DDBJ databases">
        <authorList>
            <person name="Bekaert M."/>
        </authorList>
    </citation>
    <scope>NUCLEOTIDE SEQUENCE</scope>
</reference>
<feature type="signal peptide" evidence="13">
    <location>
        <begin position="1"/>
        <end position="30"/>
    </location>
</feature>
<accession>A0A8S3UFY6</accession>
<dbReference type="Pfam" id="PF13855">
    <property type="entry name" value="LRR_8"/>
    <property type="match status" value="1"/>
</dbReference>
<keyword evidence="8" id="KW-1133">Transmembrane helix</keyword>
<dbReference type="InterPro" id="IPR003591">
    <property type="entry name" value="Leu-rich_rpt_typical-subtyp"/>
</dbReference>
<dbReference type="Gene3D" id="3.80.10.10">
    <property type="entry name" value="Ribonuclease Inhibitor"/>
    <property type="match status" value="2"/>
</dbReference>
<keyword evidence="11" id="KW-1015">Disulfide bond</keyword>
<feature type="chain" id="PRO_5035943098" evidence="13">
    <location>
        <begin position="31"/>
        <end position="324"/>
    </location>
</feature>
<dbReference type="InterPro" id="IPR032675">
    <property type="entry name" value="LRR_dom_sf"/>
</dbReference>
<keyword evidence="6 13" id="KW-0732">Signal</keyword>
<keyword evidence="10" id="KW-0472">Membrane</keyword>
<evidence type="ECO:0000256" key="3">
    <source>
        <dbReference type="ARBA" id="ARBA00022475"/>
    </source>
</evidence>
<evidence type="ECO:0000256" key="12">
    <source>
        <dbReference type="ARBA" id="ARBA00023303"/>
    </source>
</evidence>
<evidence type="ECO:0000256" key="5">
    <source>
        <dbReference type="ARBA" id="ARBA00022692"/>
    </source>
</evidence>
<dbReference type="AlphaFoldDB" id="A0A8S3UFY6"/>
<keyword evidence="5" id="KW-0812">Transmembrane</keyword>
<keyword evidence="9" id="KW-0406">Ion transport</keyword>
<organism evidence="14 15">
    <name type="scientific">Mytilus edulis</name>
    <name type="common">Blue mussel</name>
    <dbReference type="NCBI Taxonomy" id="6550"/>
    <lineage>
        <taxon>Eukaryota</taxon>
        <taxon>Metazoa</taxon>
        <taxon>Spiralia</taxon>
        <taxon>Lophotrochozoa</taxon>
        <taxon>Mollusca</taxon>
        <taxon>Bivalvia</taxon>
        <taxon>Autobranchia</taxon>
        <taxon>Pteriomorphia</taxon>
        <taxon>Mytilida</taxon>
        <taxon>Mytiloidea</taxon>
        <taxon>Mytilidae</taxon>
        <taxon>Mytilinae</taxon>
        <taxon>Mytilus</taxon>
    </lineage>
</organism>
<dbReference type="OrthoDB" id="6122461at2759"/>
<keyword evidence="7" id="KW-0677">Repeat</keyword>
<gene>
    <name evidence="14" type="ORF">MEDL_57182</name>
</gene>
<comment type="subcellular location">
    <subcellularLocation>
        <location evidence="1">Cell membrane</location>
        <topology evidence="1">Single-pass membrane protein</topology>
    </subcellularLocation>
</comment>
<name>A0A8S3UFY6_MYTED</name>
<dbReference type="EMBL" id="CAJPWZ010002760">
    <property type="protein sequence ID" value="CAG2245160.1"/>
    <property type="molecule type" value="Genomic_DNA"/>
</dbReference>